<reference evidence="3 4" key="1">
    <citation type="submission" date="2020-01" db="EMBL/GenBank/DDBJ databases">
        <title>Draft genome assembly of Ensifer adhaerens T173.</title>
        <authorList>
            <person name="Craig J.E."/>
            <person name="Stinchcombe J.R."/>
        </authorList>
    </citation>
    <scope>NUCLEOTIDE SEQUENCE [LARGE SCALE GENOMIC DNA]</scope>
    <source>
        <strain evidence="3 4">T173</strain>
    </source>
</reference>
<dbReference type="SUPFAM" id="SSF56300">
    <property type="entry name" value="Metallo-dependent phosphatases"/>
    <property type="match status" value="1"/>
</dbReference>
<dbReference type="InterPro" id="IPR052169">
    <property type="entry name" value="CW_Biosynth-Accessory"/>
</dbReference>
<keyword evidence="4" id="KW-1185">Reference proteome</keyword>
<dbReference type="RefSeq" id="WP_203529513.1">
    <property type="nucleotide sequence ID" value="NZ_CP083375.1"/>
</dbReference>
<feature type="domain" description="Capsule synthesis protein CapA" evidence="2">
    <location>
        <begin position="6"/>
        <end position="322"/>
    </location>
</feature>
<comment type="similarity">
    <text evidence="1">Belongs to the CapA family.</text>
</comment>
<gene>
    <name evidence="3" type="ORF">GFB56_30180</name>
</gene>
<evidence type="ECO:0000259" key="2">
    <source>
        <dbReference type="SMART" id="SM00854"/>
    </source>
</evidence>
<dbReference type="InterPro" id="IPR019079">
    <property type="entry name" value="Capsule_synth_CapA"/>
</dbReference>
<evidence type="ECO:0000313" key="3">
    <source>
        <dbReference type="EMBL" id="MBM3095006.1"/>
    </source>
</evidence>
<dbReference type="PANTHER" id="PTHR33393:SF13">
    <property type="entry name" value="PGA BIOSYNTHESIS PROTEIN CAPA"/>
    <property type="match status" value="1"/>
</dbReference>
<dbReference type="SMART" id="SM00854">
    <property type="entry name" value="PGA_cap"/>
    <property type="match status" value="1"/>
</dbReference>
<evidence type="ECO:0000313" key="4">
    <source>
        <dbReference type="Proteomes" id="UP000744980"/>
    </source>
</evidence>
<dbReference type="CDD" id="cd07381">
    <property type="entry name" value="MPP_CapA"/>
    <property type="match status" value="1"/>
</dbReference>
<dbReference type="AlphaFoldDB" id="A0AAW4FUK4"/>
<name>A0AAW4FUK4_9HYPH</name>
<organism evidence="3 4">
    <name type="scientific">Ensifer canadensis</name>
    <dbReference type="NCBI Taxonomy" id="555315"/>
    <lineage>
        <taxon>Bacteria</taxon>
        <taxon>Pseudomonadati</taxon>
        <taxon>Pseudomonadota</taxon>
        <taxon>Alphaproteobacteria</taxon>
        <taxon>Hyphomicrobiales</taxon>
        <taxon>Rhizobiaceae</taxon>
        <taxon>Sinorhizobium/Ensifer group</taxon>
        <taxon>Ensifer</taxon>
    </lineage>
</organism>
<accession>A0AAW4FUK4</accession>
<protein>
    <submittedName>
        <fullName evidence="3">Capsule biosynthesis protein CapA</fullName>
    </submittedName>
</protein>
<dbReference type="Pfam" id="PF09587">
    <property type="entry name" value="PGA_cap"/>
    <property type="match status" value="1"/>
</dbReference>
<sequence>MKDRFTLAVTGQSLIKHDIRAIRAIRAPAFQEVQALLHRADLSFTNFEGTILGSHGGWPLKGSFFGCSDPVVLDALQATGFRALSLSNNHAFDLGPSGVLSTLEEVEKRGFLHAGLGRNQFEAAQAGTGTVSGRRVAMVAMDGGPGPDFMYAANADIGRPERPGVNRLRLSQVIKVDDAAFGQLCSIRDNVGYTPIDLANDSQPDDRPLVDPQDEIAIARAIFKRSNSFGRSVKVDDHDVARNLAAISSAAGDGFLVIAYLHHHHWASDWYQVPDWVGAVARRCIDAGAAMFVSHGAPVLQPMEIYRRRPIFYSLGNFIFHVRSEKSTWLAPEVWESVVGVCSYGQDNDLIDIRFYPVVIGGEDGLKDRLLESRLVPHLATGGGATRILRRFREQSANLGVQIELEGGIGIFRI</sequence>
<proteinExistence type="inferred from homology"/>
<comment type="caution">
    <text evidence="3">The sequence shown here is derived from an EMBL/GenBank/DDBJ whole genome shotgun (WGS) entry which is preliminary data.</text>
</comment>
<evidence type="ECO:0000256" key="1">
    <source>
        <dbReference type="ARBA" id="ARBA00005662"/>
    </source>
</evidence>
<dbReference type="PANTHER" id="PTHR33393">
    <property type="entry name" value="POLYGLUTAMINE SYNTHESIS ACCESSORY PROTEIN RV0574C-RELATED"/>
    <property type="match status" value="1"/>
</dbReference>
<dbReference type="InterPro" id="IPR029052">
    <property type="entry name" value="Metallo-depent_PP-like"/>
</dbReference>
<dbReference type="EMBL" id="WXFA01000036">
    <property type="protein sequence ID" value="MBM3095006.1"/>
    <property type="molecule type" value="Genomic_DNA"/>
</dbReference>
<dbReference type="Proteomes" id="UP000744980">
    <property type="component" value="Unassembled WGS sequence"/>
</dbReference>